<name>A0A167YXC0_9HYPO</name>
<organism evidence="15 16">
    <name type="scientific">Niveomyces insectorum RCEF 264</name>
    <dbReference type="NCBI Taxonomy" id="1081102"/>
    <lineage>
        <taxon>Eukaryota</taxon>
        <taxon>Fungi</taxon>
        <taxon>Dikarya</taxon>
        <taxon>Ascomycota</taxon>
        <taxon>Pezizomycotina</taxon>
        <taxon>Sordariomycetes</taxon>
        <taxon>Hypocreomycetidae</taxon>
        <taxon>Hypocreales</taxon>
        <taxon>Cordycipitaceae</taxon>
        <taxon>Niveomyces</taxon>
    </lineage>
</organism>
<evidence type="ECO:0000256" key="6">
    <source>
        <dbReference type="ARBA" id="ARBA00022679"/>
    </source>
</evidence>
<evidence type="ECO:0000256" key="4">
    <source>
        <dbReference type="ARBA" id="ARBA00013948"/>
    </source>
</evidence>
<evidence type="ECO:0000313" key="15">
    <source>
        <dbReference type="EMBL" id="OAA66808.1"/>
    </source>
</evidence>
<dbReference type="EC" id="2.7.11.1" evidence="3"/>
<evidence type="ECO:0000259" key="14">
    <source>
        <dbReference type="PROSITE" id="PS50011"/>
    </source>
</evidence>
<dbReference type="InterPro" id="IPR008266">
    <property type="entry name" value="Tyr_kinase_AS"/>
</dbReference>
<dbReference type="InterPro" id="IPR051681">
    <property type="entry name" value="Ser/Thr_Kinases-Pseudokinases"/>
</dbReference>
<gene>
    <name evidence="15" type="ORF">SPI_01384</name>
</gene>
<evidence type="ECO:0000256" key="3">
    <source>
        <dbReference type="ARBA" id="ARBA00012513"/>
    </source>
</evidence>
<evidence type="ECO:0000256" key="7">
    <source>
        <dbReference type="ARBA" id="ARBA00022741"/>
    </source>
</evidence>
<sequence>MSVTNLGNTSSVIRVRPGVVEKRPHNYKTPQLQDSVATSFAVERQILEHLGDHPRIVRYLGQSPDDPRALLLGEASHSDLQTYLDKHPEPPPPGQALRWCRQAAEAVAYIHSRGVLHCDLRPANLLVERDAYQSDVDDADDADDHGASVVSLSLRLADFGGSVCSALSLDGGGLASTPFWHPVLGHTESVALDLFGLGSLMYVIFTARWPYKDTPGRPGTIEAREAYEALVDPLLLAEQYPRNVDCLPVGAVIRRCWTRGYATADEVVQDLAGVFVGETTRREVIRRG</sequence>
<dbReference type="PANTHER" id="PTHR44329">
    <property type="entry name" value="SERINE/THREONINE-PROTEIN KINASE TNNI3K-RELATED"/>
    <property type="match status" value="1"/>
</dbReference>
<protein>
    <recommendedName>
        <fullName evidence="5">EKC/KEOPS complex subunit BUD32</fullName>
        <ecNumber evidence="3">2.7.11.1</ecNumber>
    </recommendedName>
    <alternativeName>
        <fullName evidence="10 11">Atypical Serine/threonine protein kinase BUD32</fullName>
    </alternativeName>
    <alternativeName>
        <fullName evidence="4">EKC/KEOPS complex subunit bud32</fullName>
    </alternativeName>
</protein>
<dbReference type="Proteomes" id="UP000076874">
    <property type="component" value="Unassembled WGS sequence"/>
</dbReference>
<evidence type="ECO:0000313" key="16">
    <source>
        <dbReference type="Proteomes" id="UP000076874"/>
    </source>
</evidence>
<evidence type="ECO:0000256" key="10">
    <source>
        <dbReference type="ARBA" id="ARBA00030980"/>
    </source>
</evidence>
<comment type="subunit">
    <text evidence="2">Component of the EKC/KEOPS complex composed of at least BUD32, CGI121, GON7, KAE1 and PCC1; the whole complex dimerizes.</text>
</comment>
<evidence type="ECO:0000256" key="11">
    <source>
        <dbReference type="ARBA" id="ARBA00033194"/>
    </source>
</evidence>
<dbReference type="EMBL" id="AZHD01000002">
    <property type="protein sequence ID" value="OAA66808.1"/>
    <property type="molecule type" value="Genomic_DNA"/>
</dbReference>
<keyword evidence="6" id="KW-0808">Transferase</keyword>
<dbReference type="InterPro" id="IPR011009">
    <property type="entry name" value="Kinase-like_dom_sf"/>
</dbReference>
<keyword evidence="8 15" id="KW-0418">Kinase</keyword>
<dbReference type="OrthoDB" id="1668230at2759"/>
<comment type="function">
    <text evidence="1">Component of the EKC/KEOPS complex that is required for the formation of a threonylcarbamoyl group on adenosine at position 37 (t(6)A37) in tRNAs that read codons beginning with adenine. The complex is probably involved in the transfer of the threonylcarbamoyl moiety of threonylcarbamoyl-AMP (TC-AMP) to the N6 group of A37. BUD32 has ATPase activity in the context of the EKC/KEOPS complex and likely plays a supporting role to the catalytic subunit KAE1. The EKC/KEOPS complex also promotes both telomere uncapping and telomere elongation. The complex is required for efficient recruitment of transcriptional coactivators.</text>
</comment>
<evidence type="ECO:0000256" key="9">
    <source>
        <dbReference type="ARBA" id="ARBA00022840"/>
    </source>
</evidence>
<evidence type="ECO:0000256" key="12">
    <source>
        <dbReference type="ARBA" id="ARBA00047899"/>
    </source>
</evidence>
<dbReference type="STRING" id="1081102.A0A167YXC0"/>
<comment type="caution">
    <text evidence="15">The sequence shown here is derived from an EMBL/GenBank/DDBJ whole genome shotgun (WGS) entry which is preliminary data.</text>
</comment>
<dbReference type="GO" id="GO:0005524">
    <property type="term" value="F:ATP binding"/>
    <property type="evidence" value="ECO:0007669"/>
    <property type="project" value="UniProtKB-KW"/>
</dbReference>
<dbReference type="Gene3D" id="1.10.510.10">
    <property type="entry name" value="Transferase(Phosphotransferase) domain 1"/>
    <property type="match status" value="1"/>
</dbReference>
<evidence type="ECO:0000256" key="2">
    <source>
        <dbReference type="ARBA" id="ARBA00011534"/>
    </source>
</evidence>
<keyword evidence="16" id="KW-1185">Reference proteome</keyword>
<comment type="catalytic activity">
    <reaction evidence="13">
        <text>L-seryl-[protein] + ATP = O-phospho-L-seryl-[protein] + ADP + H(+)</text>
        <dbReference type="Rhea" id="RHEA:17989"/>
        <dbReference type="Rhea" id="RHEA-COMP:9863"/>
        <dbReference type="Rhea" id="RHEA-COMP:11604"/>
        <dbReference type="ChEBI" id="CHEBI:15378"/>
        <dbReference type="ChEBI" id="CHEBI:29999"/>
        <dbReference type="ChEBI" id="CHEBI:30616"/>
        <dbReference type="ChEBI" id="CHEBI:83421"/>
        <dbReference type="ChEBI" id="CHEBI:456216"/>
        <dbReference type="EC" id="2.7.11.1"/>
    </reaction>
</comment>
<dbReference type="SUPFAM" id="SSF56112">
    <property type="entry name" value="Protein kinase-like (PK-like)"/>
    <property type="match status" value="1"/>
</dbReference>
<keyword evidence="7" id="KW-0547">Nucleotide-binding</keyword>
<dbReference type="Pfam" id="PF00069">
    <property type="entry name" value="Pkinase"/>
    <property type="match status" value="1"/>
</dbReference>
<reference evidence="15 16" key="1">
    <citation type="journal article" date="2016" name="Genome Biol. Evol.">
        <title>Divergent and convergent evolution of fungal pathogenicity.</title>
        <authorList>
            <person name="Shang Y."/>
            <person name="Xiao G."/>
            <person name="Zheng P."/>
            <person name="Cen K."/>
            <person name="Zhan S."/>
            <person name="Wang C."/>
        </authorList>
    </citation>
    <scope>NUCLEOTIDE SEQUENCE [LARGE SCALE GENOMIC DNA]</scope>
    <source>
        <strain evidence="15 16">RCEF 264</strain>
    </source>
</reference>
<dbReference type="PROSITE" id="PS00109">
    <property type="entry name" value="PROTEIN_KINASE_TYR"/>
    <property type="match status" value="1"/>
</dbReference>
<evidence type="ECO:0000256" key="13">
    <source>
        <dbReference type="ARBA" id="ARBA00048679"/>
    </source>
</evidence>
<evidence type="ECO:0000256" key="8">
    <source>
        <dbReference type="ARBA" id="ARBA00022777"/>
    </source>
</evidence>
<dbReference type="PROSITE" id="PS50011">
    <property type="entry name" value="PROTEIN_KINASE_DOM"/>
    <property type="match status" value="1"/>
</dbReference>
<keyword evidence="9" id="KW-0067">ATP-binding</keyword>
<evidence type="ECO:0000256" key="5">
    <source>
        <dbReference type="ARBA" id="ARBA00019973"/>
    </source>
</evidence>
<comment type="catalytic activity">
    <reaction evidence="12">
        <text>L-threonyl-[protein] + ATP = O-phospho-L-threonyl-[protein] + ADP + H(+)</text>
        <dbReference type="Rhea" id="RHEA:46608"/>
        <dbReference type="Rhea" id="RHEA-COMP:11060"/>
        <dbReference type="Rhea" id="RHEA-COMP:11605"/>
        <dbReference type="ChEBI" id="CHEBI:15378"/>
        <dbReference type="ChEBI" id="CHEBI:30013"/>
        <dbReference type="ChEBI" id="CHEBI:30616"/>
        <dbReference type="ChEBI" id="CHEBI:61977"/>
        <dbReference type="ChEBI" id="CHEBI:456216"/>
        <dbReference type="EC" id="2.7.11.1"/>
    </reaction>
</comment>
<dbReference type="PANTHER" id="PTHR44329:SF288">
    <property type="entry name" value="MITOGEN-ACTIVATED PROTEIN KINASE KINASE KINASE 20"/>
    <property type="match status" value="1"/>
</dbReference>
<dbReference type="AlphaFoldDB" id="A0A167YXC0"/>
<proteinExistence type="predicted"/>
<feature type="domain" description="Protein kinase" evidence="14">
    <location>
        <begin position="1"/>
        <end position="288"/>
    </location>
</feature>
<evidence type="ECO:0000256" key="1">
    <source>
        <dbReference type="ARBA" id="ARBA00003747"/>
    </source>
</evidence>
<dbReference type="GO" id="GO:0004674">
    <property type="term" value="F:protein serine/threonine kinase activity"/>
    <property type="evidence" value="ECO:0007669"/>
    <property type="project" value="UniProtKB-EC"/>
</dbReference>
<accession>A0A167YXC0</accession>
<dbReference type="InterPro" id="IPR000719">
    <property type="entry name" value="Prot_kinase_dom"/>
</dbReference>